<dbReference type="GO" id="GO:0050660">
    <property type="term" value="F:flavin adenine dinucleotide binding"/>
    <property type="evidence" value="ECO:0007669"/>
    <property type="project" value="InterPro"/>
</dbReference>
<evidence type="ECO:0000259" key="2">
    <source>
        <dbReference type="Pfam" id="PF02771"/>
    </source>
</evidence>
<evidence type="ECO:0000313" key="3">
    <source>
        <dbReference type="EMBL" id="KPW70728.1"/>
    </source>
</evidence>
<dbReference type="AlphaFoldDB" id="A0A0P9LM19"/>
<comment type="caution">
    <text evidence="3">The sequence shown here is derived from an EMBL/GenBank/DDBJ whole genome shotgun (WGS) entry which is preliminary data.</text>
</comment>
<organism evidence="3 5">
    <name type="scientific">Pseudomonas cannabina</name>
    <dbReference type="NCBI Taxonomy" id="86840"/>
    <lineage>
        <taxon>Bacteria</taxon>
        <taxon>Pseudomonadati</taxon>
        <taxon>Pseudomonadota</taxon>
        <taxon>Gammaproteobacteria</taxon>
        <taxon>Pseudomonadales</taxon>
        <taxon>Pseudomonadaceae</taxon>
        <taxon>Pseudomonas</taxon>
    </lineage>
</organism>
<feature type="non-terminal residue" evidence="3">
    <location>
        <position position="237"/>
    </location>
</feature>
<dbReference type="SUPFAM" id="SSF56645">
    <property type="entry name" value="Acyl-CoA dehydrogenase NM domain-like"/>
    <property type="match status" value="1"/>
</dbReference>
<sequence>MPHPQLSPLPEAHDRVKQNVDSAHPQAYVNVKVIANPFKINSKNKTGTLLMSYLSLNFALGETIDMLRDQLQSFVAAELSPRAAQIDRDNLFPADMWRKLGEMGVLGITVSEEYGGAGLGYLAHVVAMEEISRGSASVALSYGAHSNLCVNQINRNGNPEQKARYLPRLVSGEHVGALAMSEPNAGSDVVSMKLRADKRGDRYILNGSKTWITNGPDADTYVIYAKTDLAKAAHGIS</sequence>
<dbReference type="Pfam" id="PF02770">
    <property type="entry name" value="Acyl-CoA_dh_M"/>
    <property type="match status" value="1"/>
</dbReference>
<dbReference type="InterPro" id="IPR013786">
    <property type="entry name" value="AcylCoA_DH/ox_N"/>
</dbReference>
<proteinExistence type="predicted"/>
<dbReference type="InterPro" id="IPR037069">
    <property type="entry name" value="AcylCoA_DH/ox_N_sf"/>
</dbReference>
<dbReference type="EMBL" id="RBOW01000395">
    <property type="protein sequence ID" value="RMN32698.1"/>
    <property type="molecule type" value="Genomic_DNA"/>
</dbReference>
<dbReference type="InterPro" id="IPR009100">
    <property type="entry name" value="AcylCoA_DH/oxidase_NM_dom_sf"/>
</dbReference>
<dbReference type="Gene3D" id="2.40.110.10">
    <property type="entry name" value="Butyryl-CoA Dehydrogenase, subunit A, domain 2"/>
    <property type="match status" value="1"/>
</dbReference>
<reference evidence="3 5" key="1">
    <citation type="submission" date="2015-09" db="EMBL/GenBank/DDBJ databases">
        <title>Genome announcement of multiple Pseudomonas syringae strains.</title>
        <authorList>
            <person name="Thakur S."/>
            <person name="Wang P.W."/>
            <person name="Gong Y."/>
            <person name="Weir B.S."/>
            <person name="Guttman D.S."/>
        </authorList>
    </citation>
    <scope>NUCLEOTIDE SEQUENCE [LARGE SCALE GENOMIC DNA]</scope>
    <source>
        <strain evidence="3 5">ICMP2823</strain>
    </source>
</reference>
<dbReference type="Pfam" id="PF02771">
    <property type="entry name" value="Acyl-CoA_dh_N"/>
    <property type="match status" value="1"/>
</dbReference>
<dbReference type="Proteomes" id="UP000281372">
    <property type="component" value="Unassembled WGS sequence"/>
</dbReference>
<dbReference type="PANTHER" id="PTHR43884">
    <property type="entry name" value="ACYL-COA DEHYDROGENASE"/>
    <property type="match status" value="1"/>
</dbReference>
<dbReference type="PANTHER" id="PTHR43884:SF12">
    <property type="entry name" value="ISOVALERYL-COA DEHYDROGENASE, MITOCHONDRIAL-RELATED"/>
    <property type="match status" value="1"/>
</dbReference>
<dbReference type="InterPro" id="IPR046373">
    <property type="entry name" value="Acyl-CoA_Oxase/DH_mid-dom_sf"/>
</dbReference>
<dbReference type="Proteomes" id="UP000050564">
    <property type="component" value="Unassembled WGS sequence"/>
</dbReference>
<evidence type="ECO:0000259" key="1">
    <source>
        <dbReference type="Pfam" id="PF02770"/>
    </source>
</evidence>
<gene>
    <name evidence="3" type="ORF">ALO81_04622</name>
    <name evidence="4" type="ORF">ALQ64_05487</name>
</gene>
<feature type="domain" description="Acyl-CoA oxidase/dehydrogenase middle" evidence="1">
    <location>
        <begin position="177"/>
        <end position="234"/>
    </location>
</feature>
<name>A0A0P9LM19_PSECA</name>
<dbReference type="EMBL" id="LJPX01000382">
    <property type="protein sequence ID" value="KPW70728.1"/>
    <property type="molecule type" value="Genomic_DNA"/>
</dbReference>
<protein>
    <submittedName>
        <fullName evidence="3">Isovaleryl-CoA dehydrogenase</fullName>
    </submittedName>
</protein>
<dbReference type="GO" id="GO:0006552">
    <property type="term" value="P:L-leucine catabolic process"/>
    <property type="evidence" value="ECO:0007669"/>
    <property type="project" value="TreeGrafter"/>
</dbReference>
<reference evidence="4 6" key="2">
    <citation type="submission" date="2018-08" db="EMBL/GenBank/DDBJ databases">
        <title>Recombination of ecologically and evolutionarily significant loci maintains genetic cohesion in the Pseudomonas syringae species complex.</title>
        <authorList>
            <person name="Dillon M."/>
            <person name="Thakur S."/>
            <person name="Almeida R.N.D."/>
            <person name="Weir B.S."/>
            <person name="Guttman D.S."/>
        </authorList>
    </citation>
    <scope>NUCLEOTIDE SEQUENCE [LARGE SCALE GENOMIC DNA]</scope>
    <source>
        <strain evidence="4 6">ICMP 2821</strain>
    </source>
</reference>
<dbReference type="Gene3D" id="1.10.540.10">
    <property type="entry name" value="Acyl-CoA dehydrogenase/oxidase, N-terminal domain"/>
    <property type="match status" value="1"/>
</dbReference>
<evidence type="ECO:0000313" key="6">
    <source>
        <dbReference type="Proteomes" id="UP000281372"/>
    </source>
</evidence>
<evidence type="ECO:0000313" key="4">
    <source>
        <dbReference type="EMBL" id="RMN32698.1"/>
    </source>
</evidence>
<feature type="domain" description="Acyl-CoA dehydrogenase/oxidase N-terminal" evidence="2">
    <location>
        <begin position="62"/>
        <end position="173"/>
    </location>
</feature>
<evidence type="ECO:0000313" key="5">
    <source>
        <dbReference type="Proteomes" id="UP000050564"/>
    </source>
</evidence>
<dbReference type="GO" id="GO:0003995">
    <property type="term" value="F:acyl-CoA dehydrogenase activity"/>
    <property type="evidence" value="ECO:0007669"/>
    <property type="project" value="InterPro"/>
</dbReference>
<dbReference type="PROSITE" id="PS00072">
    <property type="entry name" value="ACYL_COA_DH_1"/>
    <property type="match status" value="1"/>
</dbReference>
<dbReference type="InterPro" id="IPR006089">
    <property type="entry name" value="Acyl-CoA_DH_CS"/>
</dbReference>
<dbReference type="FunFam" id="1.10.540.10:FF:000022">
    <property type="entry name" value="Isovaleryl-CoA dehydrogenase isoform 2"/>
    <property type="match status" value="1"/>
</dbReference>
<dbReference type="InterPro" id="IPR006091">
    <property type="entry name" value="Acyl-CoA_Oxase/DH_mid-dom"/>
</dbReference>
<accession>A0A0P9LM19</accession>